<evidence type="ECO:0000313" key="3">
    <source>
        <dbReference type="EMBL" id="CAL1173255.1"/>
    </source>
</evidence>
<sequence length="684" mass="77514">MFRLPALALGAFCVSGLSDLEIAERIKAVNAVLKCETREWDHLPGASHGDFTWGKLNAALRYAHKPSGDLEDVLNLSRAAFDLMEPKAVEKIRWVEVRLMAPDRRSKETQARFLQLYLAELERYGLEKKQLDRVENSLLDPGELKGQLTDFCIFPYLAAVIFLVKHDAGERQKYLDHLCQLLDAGGIHWIVLLLWAHVRLMSPSEAIRTLEEHGVMKCSLQMVPRPRPPKAAPSFEASTLRSGRALRVVLWSGHGFAWDSLMASHEAAVQEGMKWQGLILGFALAEKHKVARENCQKIGIHLGTDALCQHSRTLGPLLELVAGEGLGTETGLSVHQAKRMLDAARAEFPMLKMADLVICSYPYVLCPFLGTYEGFKDTAMLTVVKGAGSMAEYAHASLVPWILGIYKRWMTATDSGVGTPRKVVCADAIDPAIVQATFGDHVSPQLVDFGARYVLHLAGGVQCDLRAKTKTLLVWRLFSIFPGLDAMAMNTILSGFQNAPPPPWKVELMQDTIEFTYKDLQDASAILQVPWDWALVSFMEFLALGIPLILPNRDYMHSLITTVYWSRLANRSVWSLSWKRRFLQLVPEDWEAFELGASNKSLKMTETTNYAHGGSMLDHVAYWWQHTEYAKQRMVKTFDSLSHLYTVLNHLDPKIICERLHWQTRRKLRRSREFHRRFLREVWP</sequence>
<accession>A0A9P1GS72</accession>
<gene>
    <name evidence="2" type="ORF">C1SCF055_LOCUS44339</name>
</gene>
<evidence type="ECO:0000313" key="2">
    <source>
        <dbReference type="EMBL" id="CAI4019880.1"/>
    </source>
</evidence>
<dbReference type="OrthoDB" id="447324at2759"/>
<proteinExistence type="predicted"/>
<feature type="signal peptide" evidence="1">
    <location>
        <begin position="1"/>
        <end position="16"/>
    </location>
</feature>
<evidence type="ECO:0000256" key="1">
    <source>
        <dbReference type="SAM" id="SignalP"/>
    </source>
</evidence>
<dbReference type="Proteomes" id="UP001152797">
    <property type="component" value="Unassembled WGS sequence"/>
</dbReference>
<protein>
    <submittedName>
        <fullName evidence="4">Fido domain-containing protein</fullName>
    </submittedName>
</protein>
<keyword evidence="1" id="KW-0732">Signal</keyword>
<feature type="chain" id="PRO_5043273083" evidence="1">
    <location>
        <begin position="17"/>
        <end position="684"/>
    </location>
</feature>
<organism evidence="2">
    <name type="scientific">Cladocopium goreaui</name>
    <dbReference type="NCBI Taxonomy" id="2562237"/>
    <lineage>
        <taxon>Eukaryota</taxon>
        <taxon>Sar</taxon>
        <taxon>Alveolata</taxon>
        <taxon>Dinophyceae</taxon>
        <taxon>Suessiales</taxon>
        <taxon>Symbiodiniaceae</taxon>
        <taxon>Cladocopium</taxon>
    </lineage>
</organism>
<dbReference type="AlphaFoldDB" id="A0A9P1GS72"/>
<evidence type="ECO:0000313" key="5">
    <source>
        <dbReference type="Proteomes" id="UP001152797"/>
    </source>
</evidence>
<dbReference type="EMBL" id="CAMXCT030006778">
    <property type="protein sequence ID" value="CAL4807192.1"/>
    <property type="molecule type" value="Genomic_DNA"/>
</dbReference>
<evidence type="ECO:0000313" key="4">
    <source>
        <dbReference type="EMBL" id="CAL4807192.1"/>
    </source>
</evidence>
<reference evidence="3" key="2">
    <citation type="submission" date="2024-04" db="EMBL/GenBank/DDBJ databases">
        <authorList>
            <person name="Chen Y."/>
            <person name="Shah S."/>
            <person name="Dougan E. K."/>
            <person name="Thang M."/>
            <person name="Chan C."/>
        </authorList>
    </citation>
    <scope>NUCLEOTIDE SEQUENCE [LARGE SCALE GENOMIC DNA]</scope>
</reference>
<dbReference type="EMBL" id="CAMXCT020006778">
    <property type="protein sequence ID" value="CAL1173255.1"/>
    <property type="molecule type" value="Genomic_DNA"/>
</dbReference>
<reference evidence="2" key="1">
    <citation type="submission" date="2022-10" db="EMBL/GenBank/DDBJ databases">
        <authorList>
            <person name="Chen Y."/>
            <person name="Dougan E. K."/>
            <person name="Chan C."/>
            <person name="Rhodes N."/>
            <person name="Thang M."/>
        </authorList>
    </citation>
    <scope>NUCLEOTIDE SEQUENCE</scope>
</reference>
<keyword evidence="5" id="KW-1185">Reference proteome</keyword>
<name>A0A9P1GS72_9DINO</name>
<dbReference type="EMBL" id="CAMXCT010006778">
    <property type="protein sequence ID" value="CAI4019880.1"/>
    <property type="molecule type" value="Genomic_DNA"/>
</dbReference>
<comment type="caution">
    <text evidence="2">The sequence shown here is derived from an EMBL/GenBank/DDBJ whole genome shotgun (WGS) entry which is preliminary data.</text>
</comment>